<dbReference type="EMBL" id="VSSQ01128206">
    <property type="protein sequence ID" value="MPN57089.1"/>
    <property type="molecule type" value="Genomic_DNA"/>
</dbReference>
<name>A0A645J2Z2_9ZZZZ</name>
<sequence>MPRLRNSRNRSMLSAARAIMTLSVISRTREDAGNSLSFSALRMILRRSGCSSCLDDRLIATYRSAMPLSSQALACWQALRRTRSPSGRMRPVSSAIGMNSAGETIPRSGCSQRTSASTPVILPPTVSTTGW</sequence>
<gene>
    <name evidence="2" type="ORF">SDC9_204783</name>
</gene>
<proteinExistence type="predicted"/>
<feature type="region of interest" description="Disordered" evidence="1">
    <location>
        <begin position="86"/>
        <end position="131"/>
    </location>
</feature>
<reference evidence="2" key="1">
    <citation type="submission" date="2019-08" db="EMBL/GenBank/DDBJ databases">
        <authorList>
            <person name="Kucharzyk K."/>
            <person name="Murdoch R.W."/>
            <person name="Higgins S."/>
            <person name="Loffler F."/>
        </authorList>
    </citation>
    <scope>NUCLEOTIDE SEQUENCE</scope>
</reference>
<evidence type="ECO:0000256" key="1">
    <source>
        <dbReference type="SAM" id="MobiDB-lite"/>
    </source>
</evidence>
<dbReference type="AlphaFoldDB" id="A0A645J2Z2"/>
<protein>
    <submittedName>
        <fullName evidence="2">Uncharacterized protein</fullName>
    </submittedName>
</protein>
<organism evidence="2">
    <name type="scientific">bioreactor metagenome</name>
    <dbReference type="NCBI Taxonomy" id="1076179"/>
    <lineage>
        <taxon>unclassified sequences</taxon>
        <taxon>metagenomes</taxon>
        <taxon>ecological metagenomes</taxon>
    </lineage>
</organism>
<accession>A0A645J2Z2</accession>
<evidence type="ECO:0000313" key="2">
    <source>
        <dbReference type="EMBL" id="MPN57089.1"/>
    </source>
</evidence>
<feature type="compositionally biased region" description="Polar residues" evidence="1">
    <location>
        <begin position="109"/>
        <end position="118"/>
    </location>
</feature>
<comment type="caution">
    <text evidence="2">The sequence shown here is derived from an EMBL/GenBank/DDBJ whole genome shotgun (WGS) entry which is preliminary data.</text>
</comment>